<evidence type="ECO:0000313" key="2">
    <source>
        <dbReference type="Proteomes" id="UP000018550"/>
    </source>
</evidence>
<proteinExistence type="predicted"/>
<dbReference type="RefSeq" id="WP_023789736.1">
    <property type="nucleotide sequence ID" value="NC_022998.1"/>
</dbReference>
<organism evidence="1 2">
    <name type="scientific">Spiroplasma apis B31</name>
    <dbReference type="NCBI Taxonomy" id="1276258"/>
    <lineage>
        <taxon>Bacteria</taxon>
        <taxon>Bacillati</taxon>
        <taxon>Mycoplasmatota</taxon>
        <taxon>Mollicutes</taxon>
        <taxon>Entomoplasmatales</taxon>
        <taxon>Spiroplasmataceae</taxon>
        <taxon>Spiroplasma</taxon>
    </lineage>
</organism>
<protein>
    <submittedName>
        <fullName evidence="1">Uncharacterized protein</fullName>
    </submittedName>
</protein>
<reference evidence="1 2" key="1">
    <citation type="journal article" date="2014" name="Genome Announc.">
        <title>Complete Genome Sequence of Spiroplasma apis B31T (ATCC 33834), a Bacterium Associated with May Disease of Honeybees (Apis mellifera).</title>
        <authorList>
            <person name="Ku C."/>
            <person name="Lo W.S."/>
            <person name="Chen L.L."/>
            <person name="Kuo C.H."/>
        </authorList>
    </citation>
    <scope>NUCLEOTIDE SEQUENCE [LARGE SCALE GENOMIC DNA]</scope>
    <source>
        <strain evidence="1">B31</strain>
    </source>
</reference>
<dbReference type="AlphaFoldDB" id="V5RJ24"/>
<dbReference type="KEGG" id="sapi:SAPIS_v1c06990"/>
<dbReference type="Proteomes" id="UP000018550">
    <property type="component" value="Chromosome"/>
</dbReference>
<dbReference type="STRING" id="1276258.SAPIS_v1c06990"/>
<dbReference type="EMBL" id="CP006682">
    <property type="protein sequence ID" value="AHB36544.1"/>
    <property type="molecule type" value="Genomic_DNA"/>
</dbReference>
<accession>V5RJ24</accession>
<evidence type="ECO:0000313" key="1">
    <source>
        <dbReference type="EMBL" id="AHB36544.1"/>
    </source>
</evidence>
<name>V5RJ24_SPIAP</name>
<sequence>MSKNIYDIPWDKIDNNILCNLSYLEGRTFLWEEFEDFISNNTDIQDDKEDLFEEEIYNLLNSWTLVKKIIIFEIENKLDYKYRKVRLIHDMRNVYSNIDPTKRMIYRFNILKPSGYKFLKDLFKLFKKVSSGDNYFSTIQTLLYFYIDNTMNHTFGKYSRELFCLLFEACLLIKFKTPLIFSQDEVKALSDICEIVRKKCLCIEKRHWSNLIEFRQLLNTLVSTYELNKLNYVLGES</sequence>
<dbReference type="HOGENOM" id="CLU_1170074_0_0_14"/>
<keyword evidence="2" id="KW-1185">Reference proteome</keyword>
<dbReference type="PATRIC" id="fig|1276258.3.peg.713"/>
<gene>
    <name evidence="1" type="ORF">SAPIS_v1c06990</name>
</gene>